<dbReference type="EMBL" id="CP012801">
    <property type="protein sequence ID" value="ALJ57365.1"/>
    <property type="molecule type" value="Genomic_DNA"/>
</dbReference>
<protein>
    <submittedName>
        <fullName evidence="1">Uncharacterized protein</fullName>
    </submittedName>
</protein>
<dbReference type="KEGG" id="bcel:BcellWH2_00089"/>
<reference evidence="1 2" key="1">
    <citation type="journal article" date="2015" name="Science">
        <title>Genetic determinants of in vivo fitness and diet responsiveness in multiple human gut Bacteroides.</title>
        <authorList>
            <person name="Wu M."/>
            <person name="McNulty N.P."/>
            <person name="Rodionov D.A."/>
            <person name="Khoroshkin M.S."/>
            <person name="Griffin N.W."/>
            <person name="Cheng J."/>
            <person name="Latreille P."/>
            <person name="Kerstetter R.A."/>
            <person name="Terrapon N."/>
            <person name="Henrissat B."/>
            <person name="Osterman A.L."/>
            <person name="Gordon J.I."/>
        </authorList>
    </citation>
    <scope>NUCLEOTIDE SEQUENCE [LARGE SCALE GENOMIC DNA]</scope>
    <source>
        <strain evidence="1 2">WH2</strain>
    </source>
</reference>
<evidence type="ECO:0000313" key="2">
    <source>
        <dbReference type="Proteomes" id="UP000061809"/>
    </source>
</evidence>
<sequence>MPCKGSEIWRNQEKPYLCNVFFIVLDLRLTKDWLSGIDSLFLCLPRMGRTANLLQVDRKTVQRTGSR</sequence>
<proteinExistence type="predicted"/>
<organism evidence="1 2">
    <name type="scientific">Bacteroides cellulosilyticus</name>
    <dbReference type="NCBI Taxonomy" id="246787"/>
    <lineage>
        <taxon>Bacteria</taxon>
        <taxon>Pseudomonadati</taxon>
        <taxon>Bacteroidota</taxon>
        <taxon>Bacteroidia</taxon>
        <taxon>Bacteroidales</taxon>
        <taxon>Bacteroidaceae</taxon>
        <taxon>Bacteroides</taxon>
    </lineage>
</organism>
<dbReference type="AlphaFoldDB" id="A0A0P0FK05"/>
<gene>
    <name evidence="1" type="ORF">BcellWH2_00089</name>
</gene>
<accession>A0A0P0FK05</accession>
<evidence type="ECO:0000313" key="1">
    <source>
        <dbReference type="EMBL" id="ALJ57365.1"/>
    </source>
</evidence>
<dbReference type="Proteomes" id="UP000061809">
    <property type="component" value="Chromosome"/>
</dbReference>
<name>A0A0P0FK05_9BACE</name>